<evidence type="ECO:0000313" key="10">
    <source>
        <dbReference type="EMBL" id="MCY6370399.1"/>
    </source>
</evidence>
<keyword evidence="10" id="KW-0966">Cell projection</keyword>
<sequence>MSDTSIYSSAANRLRFTGMASGIDVDEAVKKMMKAEQIKVDKVKQQEQYLQWKQEAYREFIKEMKKFQEYFKVGSEKCITKSTFNPFSVSSVNENIATAKAVAGAVEGSYKLNVEQMAKGASVKGSSINAQFKINDGANWKGKSIDFEVTTKSTLHNKNKSEHIIDNINKQINNNPKLKGKVVAAYVSDGGKDYVKFQDLTSDKFTVKLSDGSVSTTNKGFEISKLVDEGLSVDFFDSTNTKISNISKPDDAVINKQMIDDINKQIFASPDLRGKVTASYDSGKIKFEKLTSDAVNISFKDKDGVENTGSEFGISKFLEQKINIDFSVTAKSQLDISSSIADLNSKNGEYDEIVADINKQISNMSQLKGKLTASYIQEGTEGYIKFSNLSKAEIKMAPSASNAVTGVTGVTDISAKDIINLSKSTKLEELNSSLDEKEQLHISYNGGEAYIDISKGETIDKLIKDINSKTLGKVIASFDEVTGKFSFVSKETGSDAVMSFDSTNNELLKTLGMQTSSIEGKSLNTKVEVDDINNWKGKDITFNYGGTPPNTKTFTLSDDDDLGKIVKDLNEKIGNSDLEGKISAQYVEEAGKKYIKFNDITGKGEVKITETTIDNQELKDLADNDRSIITANKATDIGSIIGGKELKLSYSYYDEAQKKIKTVDMSSISIDADEKIESLLEKINKHVDNSGKIIASFDDSTGKISIKPKEFNSDISISFEGTDTDVVSGLGLKSSASTMGQDAVVKIESPGDSEITITEKSNNFTANGVTYDVKSTGETSLTVNSDEQKVVDKVREFVDDYNKLIEKLQKKLTEKRPKVGEYKPLTDEQKKAMSKEDIEKWEAKGKQGILRNDDLLERMFTELRGAFTSSVKDSSIYFGKYGDNAVGVDMYGDYKRTGQIDIKEDALLKAIKSNSGEVEKFFFNESNSFVSSSKTYVGSEKYNEDGIFTRMKCIFQDYVGRAGLGEDGKFSLSGSMNIYANKQFDFSLSGGGRASKNTISDQIHKQNIAIQNALKKMYAKQEKYYQQFSRLETAMNNLNAQSAYLAQQLGM</sequence>
<keyword evidence="10" id="KW-0282">Flagellum</keyword>
<comment type="caution">
    <text evidence="10">The sequence shown here is derived from an EMBL/GenBank/DDBJ whole genome shotgun (WGS) entry which is preliminary data.</text>
</comment>
<accession>A0ABT4CMX5</accession>
<evidence type="ECO:0000256" key="4">
    <source>
        <dbReference type="ARBA" id="ARBA00023054"/>
    </source>
</evidence>
<dbReference type="Proteomes" id="UP001079657">
    <property type="component" value="Unassembled WGS sequence"/>
</dbReference>
<keyword evidence="5" id="KW-0975">Bacterial flagellum</keyword>
<organism evidence="10 11">
    <name type="scientific">Clostridium ganghwense</name>
    <dbReference type="NCBI Taxonomy" id="312089"/>
    <lineage>
        <taxon>Bacteria</taxon>
        <taxon>Bacillati</taxon>
        <taxon>Bacillota</taxon>
        <taxon>Clostridia</taxon>
        <taxon>Eubacteriales</taxon>
        <taxon>Clostridiaceae</taxon>
        <taxon>Clostridium</taxon>
    </lineage>
</organism>
<evidence type="ECO:0000256" key="7">
    <source>
        <dbReference type="ARBA" id="ARBA00033192"/>
    </source>
</evidence>
<gene>
    <name evidence="10" type="primary">fliD</name>
    <name evidence="10" type="ORF">OXH55_07100</name>
</gene>
<comment type="similarity">
    <text evidence="2">Belongs to the FliD family.</text>
</comment>
<dbReference type="Pfam" id="PF02465">
    <property type="entry name" value="FliD_N"/>
    <property type="match status" value="1"/>
</dbReference>
<reference evidence="10" key="1">
    <citation type="submission" date="2022-12" db="EMBL/GenBank/DDBJ databases">
        <authorList>
            <person name="Wang J."/>
        </authorList>
    </citation>
    <scope>NUCLEOTIDE SEQUENCE</scope>
    <source>
        <strain evidence="10">HY-42-06</strain>
    </source>
</reference>
<comment type="subunit">
    <text evidence="3">Homopentamer.</text>
</comment>
<dbReference type="InterPro" id="IPR040026">
    <property type="entry name" value="FliD"/>
</dbReference>
<dbReference type="Pfam" id="PF07195">
    <property type="entry name" value="FliD_C"/>
    <property type="match status" value="1"/>
</dbReference>
<proteinExistence type="inferred from homology"/>
<keyword evidence="10" id="KW-0969">Cilium</keyword>
<evidence type="ECO:0000256" key="6">
    <source>
        <dbReference type="ARBA" id="ARBA00033074"/>
    </source>
</evidence>
<dbReference type="PANTHER" id="PTHR30288">
    <property type="entry name" value="FLAGELLAR CAP/ASSEMBLY PROTEIN FLID"/>
    <property type="match status" value="1"/>
</dbReference>
<evidence type="ECO:0000256" key="3">
    <source>
        <dbReference type="ARBA" id="ARBA00011255"/>
    </source>
</evidence>
<evidence type="ECO:0000256" key="1">
    <source>
        <dbReference type="ARBA" id="ARBA00004365"/>
    </source>
</evidence>
<protein>
    <recommendedName>
        <fullName evidence="7">Filament cap protein</fullName>
    </recommendedName>
    <alternativeName>
        <fullName evidence="6">Flagellar cap protein</fullName>
    </alternativeName>
</protein>
<evidence type="ECO:0000256" key="5">
    <source>
        <dbReference type="ARBA" id="ARBA00023143"/>
    </source>
</evidence>
<dbReference type="PANTHER" id="PTHR30288:SF0">
    <property type="entry name" value="FLAGELLAR HOOK-ASSOCIATED PROTEIN 2"/>
    <property type="match status" value="1"/>
</dbReference>
<keyword evidence="11" id="KW-1185">Reference proteome</keyword>
<dbReference type="InterPro" id="IPR010809">
    <property type="entry name" value="FliD_C"/>
</dbReference>
<dbReference type="RefSeq" id="WP_268049141.1">
    <property type="nucleotide sequence ID" value="NZ_JAPQES010000002.1"/>
</dbReference>
<comment type="subcellular location">
    <subcellularLocation>
        <location evidence="1">Bacterial flagellum</location>
    </subcellularLocation>
</comment>
<dbReference type="EMBL" id="JAPQES010000002">
    <property type="protein sequence ID" value="MCY6370399.1"/>
    <property type="molecule type" value="Genomic_DNA"/>
</dbReference>
<feature type="domain" description="Flagellar hook-associated protein 2 N-terminal" evidence="8">
    <location>
        <begin position="21"/>
        <end position="120"/>
    </location>
</feature>
<evidence type="ECO:0000259" key="8">
    <source>
        <dbReference type="Pfam" id="PF02465"/>
    </source>
</evidence>
<dbReference type="InterPro" id="IPR003481">
    <property type="entry name" value="FliD_N"/>
</dbReference>
<evidence type="ECO:0000256" key="2">
    <source>
        <dbReference type="ARBA" id="ARBA00009764"/>
    </source>
</evidence>
<name>A0ABT4CMX5_9CLOT</name>
<evidence type="ECO:0000313" key="11">
    <source>
        <dbReference type="Proteomes" id="UP001079657"/>
    </source>
</evidence>
<feature type="domain" description="Flagellar hook-associated protein 2 C-terminal" evidence="9">
    <location>
        <begin position="740"/>
        <end position="1040"/>
    </location>
</feature>
<keyword evidence="4" id="KW-0175">Coiled coil</keyword>
<evidence type="ECO:0000259" key="9">
    <source>
        <dbReference type="Pfam" id="PF07195"/>
    </source>
</evidence>